<accession>A0ABR3DUB9</accession>
<evidence type="ECO:0000313" key="2">
    <source>
        <dbReference type="Proteomes" id="UP001451303"/>
    </source>
</evidence>
<comment type="caution">
    <text evidence="1">The sequence shown here is derived from an EMBL/GenBank/DDBJ whole genome shotgun (WGS) entry which is preliminary data.</text>
</comment>
<organism evidence="1 2">
    <name type="scientific">Neurospora intermedia</name>
    <dbReference type="NCBI Taxonomy" id="5142"/>
    <lineage>
        <taxon>Eukaryota</taxon>
        <taxon>Fungi</taxon>
        <taxon>Dikarya</taxon>
        <taxon>Ascomycota</taxon>
        <taxon>Pezizomycotina</taxon>
        <taxon>Sordariomycetes</taxon>
        <taxon>Sordariomycetidae</taxon>
        <taxon>Sordariales</taxon>
        <taxon>Sordariaceae</taxon>
        <taxon>Neurospora</taxon>
    </lineage>
</organism>
<dbReference type="Proteomes" id="UP001451303">
    <property type="component" value="Unassembled WGS sequence"/>
</dbReference>
<dbReference type="EMBL" id="JAVLET010000001">
    <property type="protein sequence ID" value="KAL0476242.1"/>
    <property type="molecule type" value="Genomic_DNA"/>
</dbReference>
<protein>
    <submittedName>
        <fullName evidence="1">Uncharacterized protein</fullName>
    </submittedName>
</protein>
<evidence type="ECO:0000313" key="1">
    <source>
        <dbReference type="EMBL" id="KAL0476242.1"/>
    </source>
</evidence>
<keyword evidence="2" id="KW-1185">Reference proteome</keyword>
<name>A0ABR3DUB9_NEUIN</name>
<gene>
    <name evidence="1" type="ORF">QR685DRAFT_73678</name>
</gene>
<sequence length="296" mass="32259">MPARLDQVDLTSGACLTRTTVQHHHPLQDLTRMCWIPVIGIYICSSPHAYCVHTQICIVRLCILASFGISPMTTPPGYPPSSSIPGDLVTQYQVHIRYLGRIPGGLGEPGGPSSSATSSLAGLVGVSRAAIGPVPNGSRNPEWDWTYCFWAGPPLPVCKRRLWLWAAASTLPAFAHRLHTPRSVQSECVMTLTGIDVQGKVTVKSTTHLERYVFGSWCTSTLSALACPGCQPKERVPSVMESPKGLDNERARSFGLKWLAHRLAMPDAKPRLLSAHTHLVSLILRYTYNTTGTGPR</sequence>
<proteinExistence type="predicted"/>
<reference evidence="1 2" key="1">
    <citation type="submission" date="2023-09" db="EMBL/GenBank/DDBJ databases">
        <title>Multi-omics analysis of a traditional fermented food reveals byproduct-associated fungal strains for waste-to-food upcycling.</title>
        <authorList>
            <consortium name="Lawrence Berkeley National Laboratory"/>
            <person name="Rekdal V.M."/>
            <person name="Villalobos-Escobedo J.M."/>
            <person name="Rodriguez-Valeron N."/>
            <person name="Garcia M.O."/>
            <person name="Vasquez D.P."/>
            <person name="Damayanti I."/>
            <person name="Sorensen P.M."/>
            <person name="Baidoo E.E."/>
            <person name="De Carvalho A.C."/>
            <person name="Riley R."/>
            <person name="Lipzen A."/>
            <person name="He G."/>
            <person name="Yan M."/>
            <person name="Haridas S."/>
            <person name="Daum C."/>
            <person name="Yoshinaga Y."/>
            <person name="Ng V."/>
            <person name="Grigoriev I.V."/>
            <person name="Munk R."/>
            <person name="Nuraida L."/>
            <person name="Wijaya C.H."/>
            <person name="Morales P.-C."/>
            <person name="Keasling J.D."/>
        </authorList>
    </citation>
    <scope>NUCLEOTIDE SEQUENCE [LARGE SCALE GENOMIC DNA]</scope>
    <source>
        <strain evidence="1 2">FGSC 2613</strain>
    </source>
</reference>